<dbReference type="InterPro" id="IPR007361">
    <property type="entry name" value="DUF427"/>
</dbReference>
<organism evidence="3 4">
    <name type="scientific">Dictyobacter aurantiacus</name>
    <dbReference type="NCBI Taxonomy" id="1936993"/>
    <lineage>
        <taxon>Bacteria</taxon>
        <taxon>Bacillati</taxon>
        <taxon>Chloroflexota</taxon>
        <taxon>Ktedonobacteria</taxon>
        <taxon>Ktedonobacterales</taxon>
        <taxon>Dictyobacteraceae</taxon>
        <taxon>Dictyobacter</taxon>
    </lineage>
</organism>
<evidence type="ECO:0000259" key="2">
    <source>
        <dbReference type="Pfam" id="PF04248"/>
    </source>
</evidence>
<sequence>MLRKRSKPGPGQESVWDYPRPPRLEDSSKLIEVVFNGVVIARSQRAKRILETSHPPVYYIPPEDIKMEYFTPTDRHSYCEWKGMASYYTITVKDRSVPNGAWYYPQPTAGYEGIAGYIAIYPSHMDACYVDGEQVQAQEGDFYGGWITHDIVGPFKGGRGSAGW</sequence>
<dbReference type="Proteomes" id="UP000287224">
    <property type="component" value="Unassembled WGS sequence"/>
</dbReference>
<reference evidence="4" key="1">
    <citation type="submission" date="2018-12" db="EMBL/GenBank/DDBJ databases">
        <title>Tengunoibacter tsumagoiensis gen. nov., sp. nov., Dictyobacter kobayashii sp. nov., D. alpinus sp. nov., and D. joshuensis sp. nov. and description of Dictyobacteraceae fam. nov. within the order Ktedonobacterales isolated from Tengu-no-mugimeshi.</title>
        <authorList>
            <person name="Wang C.M."/>
            <person name="Zheng Y."/>
            <person name="Sakai Y."/>
            <person name="Toyoda A."/>
            <person name="Minakuchi Y."/>
            <person name="Abe K."/>
            <person name="Yokota A."/>
            <person name="Yabe S."/>
        </authorList>
    </citation>
    <scope>NUCLEOTIDE SEQUENCE [LARGE SCALE GENOMIC DNA]</scope>
    <source>
        <strain evidence="4">S-27</strain>
    </source>
</reference>
<dbReference type="OrthoDB" id="119916at2"/>
<proteinExistence type="predicted"/>
<keyword evidence="4" id="KW-1185">Reference proteome</keyword>
<dbReference type="InterPro" id="IPR038694">
    <property type="entry name" value="DUF427_sf"/>
</dbReference>
<gene>
    <name evidence="3" type="ORF">KDAU_15370</name>
</gene>
<evidence type="ECO:0000256" key="1">
    <source>
        <dbReference type="SAM" id="MobiDB-lite"/>
    </source>
</evidence>
<dbReference type="EMBL" id="BIFQ01000001">
    <property type="protein sequence ID" value="GCE04208.1"/>
    <property type="molecule type" value="Genomic_DNA"/>
</dbReference>
<accession>A0A401ZBX0</accession>
<feature type="region of interest" description="Disordered" evidence="1">
    <location>
        <begin position="1"/>
        <end position="20"/>
    </location>
</feature>
<dbReference type="Gene3D" id="2.170.150.40">
    <property type="entry name" value="Domain of unknown function (DUF427)"/>
    <property type="match status" value="1"/>
</dbReference>
<dbReference type="PANTHER" id="PTHR43058">
    <property type="entry name" value="SLR0655 PROTEIN"/>
    <property type="match status" value="1"/>
</dbReference>
<dbReference type="Pfam" id="PF04248">
    <property type="entry name" value="NTP_transf_9"/>
    <property type="match status" value="1"/>
</dbReference>
<evidence type="ECO:0000313" key="3">
    <source>
        <dbReference type="EMBL" id="GCE04208.1"/>
    </source>
</evidence>
<evidence type="ECO:0000313" key="4">
    <source>
        <dbReference type="Proteomes" id="UP000287224"/>
    </source>
</evidence>
<protein>
    <recommendedName>
        <fullName evidence="2">DUF427 domain-containing protein</fullName>
    </recommendedName>
</protein>
<dbReference type="PANTHER" id="PTHR43058:SF1">
    <property type="entry name" value="DUF427 DOMAIN-CONTAINING PROTEIN"/>
    <property type="match status" value="1"/>
</dbReference>
<dbReference type="RefSeq" id="WP_126595383.1">
    <property type="nucleotide sequence ID" value="NZ_BIFQ01000001.1"/>
</dbReference>
<name>A0A401ZBX0_9CHLR</name>
<comment type="caution">
    <text evidence="3">The sequence shown here is derived from an EMBL/GenBank/DDBJ whole genome shotgun (WGS) entry which is preliminary data.</text>
</comment>
<feature type="domain" description="DUF427" evidence="2">
    <location>
        <begin position="31"/>
        <end position="122"/>
    </location>
</feature>
<dbReference type="AlphaFoldDB" id="A0A401ZBX0"/>